<comment type="caution">
    <text evidence="2">The sequence shown here is derived from an EMBL/GenBank/DDBJ whole genome shotgun (WGS) entry which is preliminary data.</text>
</comment>
<dbReference type="Proteomes" id="UP001164929">
    <property type="component" value="Chromosome 12"/>
</dbReference>
<dbReference type="EMBL" id="JAQIZT010000012">
    <property type="protein sequence ID" value="KAJ6976581.1"/>
    <property type="molecule type" value="Genomic_DNA"/>
</dbReference>
<accession>A0AAD6Q2K0</accession>
<name>A0AAD6Q2K0_9ROSI</name>
<keyword evidence="1" id="KW-0812">Transmembrane</keyword>
<keyword evidence="1" id="KW-0472">Membrane</keyword>
<proteinExistence type="predicted"/>
<keyword evidence="3" id="KW-1185">Reference proteome</keyword>
<gene>
    <name evidence="2" type="ORF">NC653_028668</name>
</gene>
<protein>
    <submittedName>
        <fullName evidence="2">Uncharacterized protein</fullName>
    </submittedName>
</protein>
<sequence>MEWRGGEGRLYNLLMHHIQWTSKWPPSMALCISRGVVSVPLTVFMTTEILMMMFVLYFKEGEVVF</sequence>
<evidence type="ECO:0000313" key="2">
    <source>
        <dbReference type="EMBL" id="KAJ6976581.1"/>
    </source>
</evidence>
<evidence type="ECO:0000313" key="3">
    <source>
        <dbReference type="Proteomes" id="UP001164929"/>
    </source>
</evidence>
<organism evidence="2 3">
    <name type="scientific">Populus alba x Populus x berolinensis</name>
    <dbReference type="NCBI Taxonomy" id="444605"/>
    <lineage>
        <taxon>Eukaryota</taxon>
        <taxon>Viridiplantae</taxon>
        <taxon>Streptophyta</taxon>
        <taxon>Embryophyta</taxon>
        <taxon>Tracheophyta</taxon>
        <taxon>Spermatophyta</taxon>
        <taxon>Magnoliopsida</taxon>
        <taxon>eudicotyledons</taxon>
        <taxon>Gunneridae</taxon>
        <taxon>Pentapetalae</taxon>
        <taxon>rosids</taxon>
        <taxon>fabids</taxon>
        <taxon>Malpighiales</taxon>
        <taxon>Salicaceae</taxon>
        <taxon>Saliceae</taxon>
        <taxon>Populus</taxon>
    </lineage>
</organism>
<keyword evidence="1" id="KW-1133">Transmembrane helix</keyword>
<feature type="transmembrane region" description="Helical" evidence="1">
    <location>
        <begin position="36"/>
        <end position="58"/>
    </location>
</feature>
<dbReference type="AlphaFoldDB" id="A0AAD6Q2K0"/>
<reference evidence="2" key="1">
    <citation type="journal article" date="2023" name="Mol. Ecol. Resour.">
        <title>Chromosome-level genome assembly of a triploid poplar Populus alba 'Berolinensis'.</title>
        <authorList>
            <person name="Chen S."/>
            <person name="Yu Y."/>
            <person name="Wang X."/>
            <person name="Wang S."/>
            <person name="Zhang T."/>
            <person name="Zhou Y."/>
            <person name="He R."/>
            <person name="Meng N."/>
            <person name="Wang Y."/>
            <person name="Liu W."/>
            <person name="Liu Z."/>
            <person name="Liu J."/>
            <person name="Guo Q."/>
            <person name="Huang H."/>
            <person name="Sederoff R.R."/>
            <person name="Wang G."/>
            <person name="Qu G."/>
            <person name="Chen S."/>
        </authorList>
    </citation>
    <scope>NUCLEOTIDE SEQUENCE</scope>
    <source>
        <strain evidence="2">SC-2020</strain>
    </source>
</reference>
<evidence type="ECO:0000256" key="1">
    <source>
        <dbReference type="SAM" id="Phobius"/>
    </source>
</evidence>